<keyword evidence="2 5" id="KW-0812">Transmembrane</keyword>
<keyword evidence="4 5" id="KW-0472">Membrane</keyword>
<feature type="transmembrane region" description="Helical" evidence="5">
    <location>
        <begin position="95"/>
        <end position="113"/>
    </location>
</feature>
<evidence type="ECO:0000256" key="2">
    <source>
        <dbReference type="ARBA" id="ARBA00022692"/>
    </source>
</evidence>
<evidence type="ECO:0000256" key="1">
    <source>
        <dbReference type="ARBA" id="ARBA00004141"/>
    </source>
</evidence>
<feature type="transmembrane region" description="Helical" evidence="5">
    <location>
        <begin position="52"/>
        <end position="74"/>
    </location>
</feature>
<feature type="transmembrane region" description="Helical" evidence="5">
    <location>
        <begin position="485"/>
        <end position="506"/>
    </location>
</feature>
<feature type="transmembrane region" description="Helical" evidence="5">
    <location>
        <begin position="20"/>
        <end position="40"/>
    </location>
</feature>
<dbReference type="Proteomes" id="UP000469325">
    <property type="component" value="Unassembled WGS sequence"/>
</dbReference>
<dbReference type="PANTHER" id="PTHR43424:SF1">
    <property type="entry name" value="LOCUS PUTATIVE PROTEIN 1-RELATED"/>
    <property type="match status" value="1"/>
</dbReference>
<feature type="transmembrane region" description="Helical" evidence="5">
    <location>
        <begin position="367"/>
        <end position="388"/>
    </location>
</feature>
<comment type="caution">
    <text evidence="6">The sequence shown here is derived from an EMBL/GenBank/DDBJ whole genome shotgun (WGS) entry which is preliminary data.</text>
</comment>
<accession>A0A6N7XR95</accession>
<feature type="transmembrane region" description="Helical" evidence="5">
    <location>
        <begin position="260"/>
        <end position="279"/>
    </location>
</feature>
<comment type="subcellular location">
    <subcellularLocation>
        <location evidence="1">Membrane</location>
        <topology evidence="1">Multi-pass membrane protein</topology>
    </subcellularLocation>
</comment>
<evidence type="ECO:0000256" key="3">
    <source>
        <dbReference type="ARBA" id="ARBA00022989"/>
    </source>
</evidence>
<dbReference type="Pfam" id="PF01943">
    <property type="entry name" value="Polysacc_synt"/>
    <property type="match status" value="1"/>
</dbReference>
<feature type="transmembrane region" description="Helical" evidence="5">
    <location>
        <begin position="338"/>
        <end position="360"/>
    </location>
</feature>
<evidence type="ECO:0000313" key="6">
    <source>
        <dbReference type="EMBL" id="MST72506.1"/>
    </source>
</evidence>
<organism evidence="6 7">
    <name type="scientific">Olsenella porci</name>
    <dbReference type="NCBI Taxonomy" id="2652279"/>
    <lineage>
        <taxon>Bacteria</taxon>
        <taxon>Bacillati</taxon>
        <taxon>Actinomycetota</taxon>
        <taxon>Coriobacteriia</taxon>
        <taxon>Coriobacteriales</taxon>
        <taxon>Atopobiaceae</taxon>
        <taxon>Olsenella</taxon>
    </lineage>
</organism>
<feature type="transmembrane region" description="Helical" evidence="5">
    <location>
        <begin position="220"/>
        <end position="240"/>
    </location>
</feature>
<evidence type="ECO:0000313" key="7">
    <source>
        <dbReference type="Proteomes" id="UP000469325"/>
    </source>
</evidence>
<keyword evidence="7" id="KW-1185">Reference proteome</keyword>
<reference evidence="6 7" key="1">
    <citation type="submission" date="2019-08" db="EMBL/GenBank/DDBJ databases">
        <title>In-depth cultivation of the pig gut microbiome towards novel bacterial diversity and tailored functional studies.</title>
        <authorList>
            <person name="Wylensek D."/>
            <person name="Hitch T.C.A."/>
            <person name="Clavel T."/>
        </authorList>
    </citation>
    <scope>NUCLEOTIDE SEQUENCE [LARGE SCALE GENOMIC DNA]</scope>
    <source>
        <strain evidence="6 7">CA-Schmier-601-WT-1</strain>
    </source>
</reference>
<dbReference type="RefSeq" id="WP_154434691.1">
    <property type="nucleotide sequence ID" value="NZ_VUNC01000003.1"/>
</dbReference>
<proteinExistence type="predicted"/>
<dbReference type="GO" id="GO:0016020">
    <property type="term" value="C:membrane"/>
    <property type="evidence" value="ECO:0007669"/>
    <property type="project" value="UniProtKB-SubCell"/>
</dbReference>
<dbReference type="AlphaFoldDB" id="A0A6N7XR95"/>
<dbReference type="PANTHER" id="PTHR43424">
    <property type="entry name" value="LOCUS PUTATIVE PROTEIN 1-RELATED"/>
    <property type="match status" value="1"/>
</dbReference>
<dbReference type="EMBL" id="VUNC01000003">
    <property type="protein sequence ID" value="MST72506.1"/>
    <property type="molecule type" value="Genomic_DNA"/>
</dbReference>
<feature type="transmembrane region" description="Helical" evidence="5">
    <location>
        <begin position="394"/>
        <end position="415"/>
    </location>
</feature>
<evidence type="ECO:0000256" key="5">
    <source>
        <dbReference type="SAM" id="Phobius"/>
    </source>
</evidence>
<feature type="transmembrane region" description="Helical" evidence="5">
    <location>
        <begin position="427"/>
        <end position="449"/>
    </location>
</feature>
<evidence type="ECO:0000256" key="4">
    <source>
        <dbReference type="ARBA" id="ARBA00023136"/>
    </source>
</evidence>
<protein>
    <submittedName>
        <fullName evidence="6">Flippase</fullName>
    </submittedName>
</protein>
<keyword evidence="3 5" id="KW-1133">Transmembrane helix</keyword>
<dbReference type="CDD" id="cd13128">
    <property type="entry name" value="MATE_Wzx_like"/>
    <property type="match status" value="1"/>
</dbReference>
<name>A0A6N7XR95_9ACTN</name>
<dbReference type="InterPro" id="IPR052556">
    <property type="entry name" value="PolySynth_Transporter"/>
</dbReference>
<feature type="transmembrane region" description="Helical" evidence="5">
    <location>
        <begin position="179"/>
        <end position="199"/>
    </location>
</feature>
<feature type="transmembrane region" description="Helical" evidence="5">
    <location>
        <begin position="125"/>
        <end position="145"/>
    </location>
</feature>
<gene>
    <name evidence="6" type="ORF">FYJ68_05215</name>
</gene>
<feature type="transmembrane region" description="Helical" evidence="5">
    <location>
        <begin position="154"/>
        <end position="173"/>
    </location>
</feature>
<feature type="transmembrane region" description="Helical" evidence="5">
    <location>
        <begin position="300"/>
        <end position="318"/>
    </location>
</feature>
<sequence>MRDEGQRGTFKVHSVRYNFVMNLLLTVLNTILPLITFPYVSRVLGADGYGKVNFAISVSNYFYLAACLGIPTYGIRACAKVRDNPGLLSQTVQEILIINSVSLVLSMAAYAGMVLMVPRLAQDKVLYAIEGINVIFNTIGSSWVFQALEQYDYITIRSLIFKVMAVAAMFLLVHTASDYRIYAATIVFGGVGSNTLNVIRLHHLVSLKRLPRGSYNFRRHLRPIFILFAQSAMSSIFANLDTVMLGVMKNDAEVGYYTTAVNVKLMLTSIVTSLGNVLLPRMSYYVRQGRRDLFERLMTLALSASLLMSLPLSVYFFAEATDSVLFLAGSQFLPAVPGMRVIIFAVIPIGLTGIIGIQVLTALDRELQVLVSVAVGAVADFVLNLALIPTQGATGSALATLIAESLVLVTQLYLARDLLNKPGVRSGILGSLLTYLGLSTTSGVCAFLAGTLCTGVITGIPLTPHGIVQCTVSILTGSGLSTSQIFLRLVVTGVVFFGMYALQLLVSRDSLFLKALGRGKRGLPEGRQEDQDLGGL</sequence>
<dbReference type="InterPro" id="IPR002797">
    <property type="entry name" value="Polysacc_synth"/>
</dbReference>